<dbReference type="Pfam" id="PF01679">
    <property type="entry name" value="Pmp3"/>
    <property type="match status" value="1"/>
</dbReference>
<dbReference type="PANTHER" id="PTHR21659">
    <property type="entry name" value="HYDROPHOBIC PROTEIN RCI2 LOW TEMPERATURE AND SALT RESPONSIVE PROTEIN LTI6 -RELATED"/>
    <property type="match status" value="1"/>
</dbReference>
<gene>
    <name evidence="7" type="ORF">N7492_000597</name>
</gene>
<proteinExistence type="inferred from homology"/>
<evidence type="ECO:0000256" key="2">
    <source>
        <dbReference type="ARBA" id="ARBA00009530"/>
    </source>
</evidence>
<evidence type="ECO:0000256" key="4">
    <source>
        <dbReference type="ARBA" id="ARBA00022989"/>
    </source>
</evidence>
<accession>A0A9W9LYP0</accession>
<dbReference type="InterPro" id="IPR000612">
    <property type="entry name" value="PMP3"/>
</dbReference>
<comment type="subcellular location">
    <subcellularLocation>
        <location evidence="1">Membrane</location>
    </subcellularLocation>
</comment>
<evidence type="ECO:0000256" key="3">
    <source>
        <dbReference type="ARBA" id="ARBA00022692"/>
    </source>
</evidence>
<reference evidence="7" key="2">
    <citation type="journal article" date="2023" name="IMA Fungus">
        <title>Comparative genomic study of the Penicillium genus elucidates a diverse pangenome and 15 lateral gene transfer events.</title>
        <authorList>
            <person name="Petersen C."/>
            <person name="Sorensen T."/>
            <person name="Nielsen M.R."/>
            <person name="Sondergaard T.E."/>
            <person name="Sorensen J.L."/>
            <person name="Fitzpatrick D.A."/>
            <person name="Frisvad J.C."/>
            <person name="Nielsen K.L."/>
        </authorList>
    </citation>
    <scope>NUCLEOTIDE SEQUENCE</scope>
    <source>
        <strain evidence="7">IBT 21917</strain>
    </source>
</reference>
<dbReference type="AlphaFoldDB" id="A0A9W9LYP0"/>
<evidence type="ECO:0000313" key="8">
    <source>
        <dbReference type="Proteomes" id="UP001146351"/>
    </source>
</evidence>
<keyword evidence="5 6" id="KW-0472">Membrane</keyword>
<name>A0A9W9LYP0_9EURO</name>
<evidence type="ECO:0000313" key="7">
    <source>
        <dbReference type="EMBL" id="KAJ5182981.1"/>
    </source>
</evidence>
<dbReference type="OrthoDB" id="2152119at2759"/>
<sequence>MAGTCSMLCLIVITIFSEFLSVLFTFNLDFLRDNALPITSPWCNTRNLGQARGRRALPPLGVFLISGCGVDFWINVLLTILGYFPGHIHAFYLEYVYYDRRNRDPMTRATQHPAPGVYSDRIQNGGHHHRNYGTV</sequence>
<protein>
    <recommendedName>
        <fullName evidence="9">Plasma membrane proteolipid 3</fullName>
    </recommendedName>
</protein>
<evidence type="ECO:0000256" key="1">
    <source>
        <dbReference type="ARBA" id="ARBA00004370"/>
    </source>
</evidence>
<feature type="transmembrane region" description="Helical" evidence="6">
    <location>
        <begin position="7"/>
        <end position="26"/>
    </location>
</feature>
<reference evidence="7" key="1">
    <citation type="submission" date="2022-11" db="EMBL/GenBank/DDBJ databases">
        <authorList>
            <person name="Petersen C."/>
        </authorList>
    </citation>
    <scope>NUCLEOTIDE SEQUENCE</scope>
    <source>
        <strain evidence="7">IBT 21917</strain>
    </source>
</reference>
<keyword evidence="3 6" id="KW-0812">Transmembrane</keyword>
<evidence type="ECO:0000256" key="6">
    <source>
        <dbReference type="SAM" id="Phobius"/>
    </source>
</evidence>
<comment type="caution">
    <text evidence="7">The sequence shown here is derived from an EMBL/GenBank/DDBJ whole genome shotgun (WGS) entry which is preliminary data.</text>
</comment>
<dbReference type="Proteomes" id="UP001146351">
    <property type="component" value="Unassembled WGS sequence"/>
</dbReference>
<dbReference type="EMBL" id="JAPQKO010000001">
    <property type="protein sequence ID" value="KAJ5182981.1"/>
    <property type="molecule type" value="Genomic_DNA"/>
</dbReference>
<evidence type="ECO:0000256" key="5">
    <source>
        <dbReference type="ARBA" id="ARBA00023136"/>
    </source>
</evidence>
<keyword evidence="8" id="KW-1185">Reference proteome</keyword>
<dbReference type="GO" id="GO:0016020">
    <property type="term" value="C:membrane"/>
    <property type="evidence" value="ECO:0007669"/>
    <property type="project" value="UniProtKB-SubCell"/>
</dbReference>
<organism evidence="7 8">
    <name type="scientific">Penicillium capsulatum</name>
    <dbReference type="NCBI Taxonomy" id="69766"/>
    <lineage>
        <taxon>Eukaryota</taxon>
        <taxon>Fungi</taxon>
        <taxon>Dikarya</taxon>
        <taxon>Ascomycota</taxon>
        <taxon>Pezizomycotina</taxon>
        <taxon>Eurotiomycetes</taxon>
        <taxon>Eurotiomycetidae</taxon>
        <taxon>Eurotiales</taxon>
        <taxon>Aspergillaceae</taxon>
        <taxon>Penicillium</taxon>
    </lineage>
</organism>
<keyword evidence="4 6" id="KW-1133">Transmembrane helix</keyword>
<dbReference type="PANTHER" id="PTHR21659:SF42">
    <property type="entry name" value="UPF0057 MEMBRANE PROTEIN ZK632.10-RELATED"/>
    <property type="match status" value="1"/>
</dbReference>
<evidence type="ECO:0008006" key="9">
    <source>
        <dbReference type="Google" id="ProtNLM"/>
    </source>
</evidence>
<feature type="transmembrane region" description="Helical" evidence="6">
    <location>
        <begin position="72"/>
        <end position="98"/>
    </location>
</feature>
<comment type="similarity">
    <text evidence="2">Belongs to the UPF0057 (PMP3) family.</text>
</comment>